<accession>A0A1G8XQH1</accession>
<evidence type="ECO:0000256" key="2">
    <source>
        <dbReference type="ARBA" id="ARBA00006386"/>
    </source>
</evidence>
<feature type="transmembrane region" description="Helical" evidence="7">
    <location>
        <begin position="137"/>
        <end position="155"/>
    </location>
</feature>
<comment type="similarity">
    <text evidence="2">Belongs to the UPF0718 family.</text>
</comment>
<evidence type="ECO:0000256" key="7">
    <source>
        <dbReference type="SAM" id="Phobius"/>
    </source>
</evidence>
<dbReference type="OrthoDB" id="5465282at2"/>
<dbReference type="EMBL" id="FNFP01000001">
    <property type="protein sequence ID" value="SDJ92727.1"/>
    <property type="molecule type" value="Genomic_DNA"/>
</dbReference>
<name>A0A1G8XQH1_9FIRM</name>
<reference evidence="8 9" key="1">
    <citation type="submission" date="2016-10" db="EMBL/GenBank/DDBJ databases">
        <authorList>
            <person name="de Groot N.N."/>
        </authorList>
    </citation>
    <scope>NUCLEOTIDE SEQUENCE [LARGE SCALE GENOMIC DNA]</scope>
    <source>
        <strain evidence="8 9">DSM 18346</strain>
    </source>
</reference>
<keyword evidence="5 7" id="KW-1133">Transmembrane helix</keyword>
<evidence type="ECO:0000313" key="8">
    <source>
        <dbReference type="EMBL" id="SDJ92727.1"/>
    </source>
</evidence>
<gene>
    <name evidence="8" type="ORF">SAMN05660472_00296</name>
</gene>
<dbReference type="Pfam" id="PF03773">
    <property type="entry name" value="ArsP_1"/>
    <property type="match status" value="1"/>
</dbReference>
<protein>
    <submittedName>
        <fullName evidence="8">Predicted permease</fullName>
    </submittedName>
</protein>
<dbReference type="Proteomes" id="UP000198718">
    <property type="component" value="Unassembled WGS sequence"/>
</dbReference>
<keyword evidence="3" id="KW-1003">Cell membrane</keyword>
<evidence type="ECO:0000256" key="3">
    <source>
        <dbReference type="ARBA" id="ARBA00022475"/>
    </source>
</evidence>
<evidence type="ECO:0000313" key="9">
    <source>
        <dbReference type="Proteomes" id="UP000198718"/>
    </source>
</evidence>
<evidence type="ECO:0000256" key="1">
    <source>
        <dbReference type="ARBA" id="ARBA00004651"/>
    </source>
</evidence>
<dbReference type="GO" id="GO:0005886">
    <property type="term" value="C:plasma membrane"/>
    <property type="evidence" value="ECO:0007669"/>
    <property type="project" value="UniProtKB-SubCell"/>
</dbReference>
<dbReference type="RefSeq" id="WP_090549306.1">
    <property type="nucleotide sequence ID" value="NZ_FNFP01000001.1"/>
</dbReference>
<organism evidence="8 9">
    <name type="scientific">Natronincola ferrireducens</name>
    <dbReference type="NCBI Taxonomy" id="393762"/>
    <lineage>
        <taxon>Bacteria</taxon>
        <taxon>Bacillati</taxon>
        <taxon>Bacillota</taxon>
        <taxon>Clostridia</taxon>
        <taxon>Peptostreptococcales</taxon>
        <taxon>Natronincolaceae</taxon>
        <taxon>Natronincola</taxon>
    </lineage>
</organism>
<keyword evidence="4 7" id="KW-0812">Transmembrane</keyword>
<proteinExistence type="inferred from homology"/>
<comment type="subcellular location">
    <subcellularLocation>
        <location evidence="1">Cell membrane</location>
        <topology evidence="1">Multi-pass membrane protein</topology>
    </subcellularLocation>
</comment>
<keyword evidence="6 7" id="KW-0472">Membrane</keyword>
<dbReference type="STRING" id="393762.SAMN05660472_00296"/>
<feature type="transmembrane region" description="Helical" evidence="7">
    <location>
        <begin position="105"/>
        <end position="125"/>
    </location>
</feature>
<evidence type="ECO:0000256" key="4">
    <source>
        <dbReference type="ARBA" id="ARBA00022692"/>
    </source>
</evidence>
<feature type="transmembrane region" description="Helical" evidence="7">
    <location>
        <begin position="71"/>
        <end position="93"/>
    </location>
</feature>
<dbReference type="AlphaFoldDB" id="A0A1G8XQH1"/>
<feature type="transmembrane region" description="Helical" evidence="7">
    <location>
        <begin position="39"/>
        <end position="59"/>
    </location>
</feature>
<dbReference type="InterPro" id="IPR005524">
    <property type="entry name" value="DUF318"/>
</dbReference>
<keyword evidence="9" id="KW-1185">Reference proteome</keyword>
<sequence length="158" mass="17186">MVNTILYSVAFGFLVLSYTKDKTKTRMALKKAWKAFENILPQFLGIIIVIGILLSLLNPQVIGRILGGQSGWLGVIISSLVGAITIMPPFVAFPTAALLLENGAGLMQMGAFISSLMMVGIVTAPIEIQYFGKKLTLWRNVSAFIFSFIVAYVIGRVV</sequence>
<evidence type="ECO:0000256" key="6">
    <source>
        <dbReference type="ARBA" id="ARBA00023136"/>
    </source>
</evidence>
<evidence type="ECO:0000256" key="5">
    <source>
        <dbReference type="ARBA" id="ARBA00022989"/>
    </source>
</evidence>